<reference evidence="1 2" key="1">
    <citation type="submission" date="2020-02" db="EMBL/GenBank/DDBJ databases">
        <title>Draft genome sequence of Lactococcus sp. Hs20B0-1.</title>
        <authorList>
            <person name="Noda S."/>
            <person name="Yuki M."/>
            <person name="Ohkuma M."/>
        </authorList>
    </citation>
    <scope>NUCLEOTIDE SEQUENCE [LARGE SCALE GENOMIC DNA]</scope>
    <source>
        <strain evidence="1 2">Hs20B0-1</strain>
    </source>
</reference>
<accession>A0A6A0BAM1</accession>
<keyword evidence="2" id="KW-1185">Reference proteome</keyword>
<protein>
    <submittedName>
        <fullName evidence="1">Uncharacterized protein</fullName>
    </submittedName>
</protein>
<sequence length="67" mass="7607">MTQDEQQTTIKREIEELYSFNDSLITGDPDYIPRFTDGTPIRPQDVASMNMRALENIAGLIGFVLDD</sequence>
<proteinExistence type="predicted"/>
<dbReference type="RefSeq" id="WP_172357930.1">
    <property type="nucleotide sequence ID" value="NZ_BLLH01000018.1"/>
</dbReference>
<evidence type="ECO:0000313" key="2">
    <source>
        <dbReference type="Proteomes" id="UP000475928"/>
    </source>
</evidence>
<evidence type="ECO:0000313" key="1">
    <source>
        <dbReference type="EMBL" id="GFH41434.1"/>
    </source>
</evidence>
<dbReference type="Proteomes" id="UP000475928">
    <property type="component" value="Unassembled WGS sequence"/>
</dbReference>
<dbReference type="EMBL" id="BLLH01000018">
    <property type="protein sequence ID" value="GFH41434.1"/>
    <property type="molecule type" value="Genomic_DNA"/>
</dbReference>
<gene>
    <name evidence="1" type="ORF">Hs20B_18320</name>
</gene>
<comment type="caution">
    <text evidence="1">The sequence shown here is derived from an EMBL/GenBank/DDBJ whole genome shotgun (WGS) entry which is preliminary data.</text>
</comment>
<dbReference type="AlphaFoldDB" id="A0A6A0BAM1"/>
<name>A0A6A0BAM1_9LACT</name>
<organism evidence="1 2">
    <name type="scientific">Pseudolactococcus insecticola</name>
    <dbReference type="NCBI Taxonomy" id="2709158"/>
    <lineage>
        <taxon>Bacteria</taxon>
        <taxon>Bacillati</taxon>
        <taxon>Bacillota</taxon>
        <taxon>Bacilli</taxon>
        <taxon>Lactobacillales</taxon>
        <taxon>Streptococcaceae</taxon>
        <taxon>Pseudolactococcus</taxon>
    </lineage>
</organism>